<evidence type="ECO:0000313" key="2">
    <source>
        <dbReference type="Proteomes" id="UP000027920"/>
    </source>
</evidence>
<evidence type="ECO:0000313" key="1">
    <source>
        <dbReference type="EMBL" id="KEF54186.1"/>
    </source>
</evidence>
<accession>A0A072P2X3</accession>
<dbReference type="InterPro" id="IPR020915">
    <property type="entry name" value="UPF0311"/>
</dbReference>
<reference evidence="1 2" key="1">
    <citation type="submission" date="2013-03" db="EMBL/GenBank/DDBJ databases">
        <title>The Genome Sequence of Exophiala aquamarina CBS 119918.</title>
        <authorList>
            <consortium name="The Broad Institute Genomics Platform"/>
            <person name="Cuomo C."/>
            <person name="de Hoog S."/>
            <person name="Gorbushina A."/>
            <person name="Walker B."/>
            <person name="Young S.K."/>
            <person name="Zeng Q."/>
            <person name="Gargeya S."/>
            <person name="Fitzgerald M."/>
            <person name="Haas B."/>
            <person name="Abouelleil A."/>
            <person name="Allen A.W."/>
            <person name="Alvarado L."/>
            <person name="Arachchi H.M."/>
            <person name="Berlin A.M."/>
            <person name="Chapman S.B."/>
            <person name="Gainer-Dewar J."/>
            <person name="Goldberg J."/>
            <person name="Griggs A."/>
            <person name="Gujja S."/>
            <person name="Hansen M."/>
            <person name="Howarth C."/>
            <person name="Imamovic A."/>
            <person name="Ireland A."/>
            <person name="Larimer J."/>
            <person name="McCowan C."/>
            <person name="Murphy C."/>
            <person name="Pearson M."/>
            <person name="Poon T.W."/>
            <person name="Priest M."/>
            <person name="Roberts A."/>
            <person name="Saif S."/>
            <person name="Shea T."/>
            <person name="Sisk P."/>
            <person name="Sykes S."/>
            <person name="Wortman J."/>
            <person name="Nusbaum C."/>
            <person name="Birren B."/>
        </authorList>
    </citation>
    <scope>NUCLEOTIDE SEQUENCE [LARGE SCALE GENOMIC DNA]</scope>
    <source>
        <strain evidence="1 2">CBS 119918</strain>
    </source>
</reference>
<dbReference type="Proteomes" id="UP000027920">
    <property type="component" value="Unassembled WGS sequence"/>
</dbReference>
<dbReference type="EMBL" id="AMGV01000011">
    <property type="protein sequence ID" value="KEF54186.1"/>
    <property type="molecule type" value="Genomic_DNA"/>
</dbReference>
<dbReference type="VEuPathDB" id="FungiDB:A1O9_09981"/>
<dbReference type="STRING" id="1182545.A0A072P2X3"/>
<gene>
    <name evidence="1" type="ORF">A1O9_09981</name>
</gene>
<dbReference type="Pfam" id="PF11578">
    <property type="entry name" value="DUF3237"/>
    <property type="match status" value="1"/>
</dbReference>
<comment type="caution">
    <text evidence="1">The sequence shown here is derived from an EMBL/GenBank/DDBJ whole genome shotgun (WGS) entry which is preliminary data.</text>
</comment>
<dbReference type="Gene3D" id="2.40.160.20">
    <property type="match status" value="1"/>
</dbReference>
<dbReference type="GeneID" id="25284889"/>
<dbReference type="HOGENOM" id="CLU_096872_1_1_1"/>
<dbReference type="PANTHER" id="PTHR37315:SF1">
    <property type="entry name" value="UPF0311 PROTEIN BLR7842"/>
    <property type="match status" value="1"/>
</dbReference>
<dbReference type="RefSeq" id="XP_013256776.1">
    <property type="nucleotide sequence ID" value="XM_013401322.1"/>
</dbReference>
<dbReference type="AlphaFoldDB" id="A0A072P2X3"/>
<proteinExistence type="predicted"/>
<dbReference type="OrthoDB" id="2544694at2759"/>
<protein>
    <submittedName>
        <fullName evidence="1">Uncharacterized protein</fullName>
    </submittedName>
</protein>
<name>A0A072P2X3_9EURO</name>
<keyword evidence="2" id="KW-1185">Reference proteome</keyword>
<organism evidence="1 2">
    <name type="scientific">Exophiala aquamarina CBS 119918</name>
    <dbReference type="NCBI Taxonomy" id="1182545"/>
    <lineage>
        <taxon>Eukaryota</taxon>
        <taxon>Fungi</taxon>
        <taxon>Dikarya</taxon>
        <taxon>Ascomycota</taxon>
        <taxon>Pezizomycotina</taxon>
        <taxon>Eurotiomycetes</taxon>
        <taxon>Chaetothyriomycetidae</taxon>
        <taxon>Chaetothyriales</taxon>
        <taxon>Herpotrichiellaceae</taxon>
        <taxon>Exophiala</taxon>
    </lineage>
</organism>
<sequence>MAPKLEFAFIMRAYLSKESFKLDGILSGPSRLILPITHGFVQGPGLKAEVQPGGADWLLYQLVHCLRHSLNTQLDPSTNIAHLDVRTQARTSEGHSLYIHYNGVLKLDDAGNKVFAAADDAKTTSYGDHEWFAGPKIETSDPNFKWVETSLFVAQGRYIVDDRGSAVEYQIYKVTN</sequence>
<dbReference type="PANTHER" id="PTHR37315">
    <property type="entry name" value="UPF0311 PROTEIN BLR7842"/>
    <property type="match status" value="1"/>
</dbReference>